<gene>
    <name evidence="12" type="primary">serS</name>
    <name evidence="17" type="ORF">PGRAN_09351</name>
</gene>
<dbReference type="PRINTS" id="PR00981">
    <property type="entry name" value="TRNASYNTHSER"/>
</dbReference>
<dbReference type="PATRIC" id="fig|1265819.5.peg.1867"/>
<comment type="subcellular location">
    <subcellularLocation>
        <location evidence="1 12">Cytoplasm</location>
    </subcellularLocation>
</comment>
<evidence type="ECO:0000256" key="2">
    <source>
        <dbReference type="ARBA" id="ARBA00005045"/>
    </source>
</evidence>
<comment type="catalytic activity">
    <reaction evidence="10 12">
        <text>tRNA(Sec) + L-serine + ATP = L-seryl-tRNA(Sec) + AMP + diphosphate + H(+)</text>
        <dbReference type="Rhea" id="RHEA:42580"/>
        <dbReference type="Rhea" id="RHEA-COMP:9742"/>
        <dbReference type="Rhea" id="RHEA-COMP:10128"/>
        <dbReference type="ChEBI" id="CHEBI:15378"/>
        <dbReference type="ChEBI" id="CHEBI:30616"/>
        <dbReference type="ChEBI" id="CHEBI:33019"/>
        <dbReference type="ChEBI" id="CHEBI:33384"/>
        <dbReference type="ChEBI" id="CHEBI:78442"/>
        <dbReference type="ChEBI" id="CHEBI:78533"/>
        <dbReference type="ChEBI" id="CHEBI:456215"/>
        <dbReference type="EC" id="6.1.1.11"/>
    </reaction>
</comment>
<dbReference type="RefSeq" id="WP_036066494.1">
    <property type="nucleotide sequence ID" value="NZ_AODD01000012.1"/>
</dbReference>
<dbReference type="PROSITE" id="PS50862">
    <property type="entry name" value="AA_TRNA_LIGASE_II"/>
    <property type="match status" value="1"/>
</dbReference>
<feature type="binding site" evidence="12 14">
    <location>
        <begin position="349"/>
        <end position="352"/>
    </location>
    <ligand>
        <name>ATP</name>
        <dbReference type="ChEBI" id="CHEBI:30616"/>
    </ligand>
</feature>
<feature type="domain" description="Aminoacyl-transfer RNA synthetases class-II family profile" evidence="16">
    <location>
        <begin position="172"/>
        <end position="410"/>
    </location>
</feature>
<dbReference type="HAMAP" id="MF_00176">
    <property type="entry name" value="Ser_tRNA_synth_type1"/>
    <property type="match status" value="1"/>
</dbReference>
<accession>W7BJI8</accession>
<dbReference type="InterPro" id="IPR015866">
    <property type="entry name" value="Ser-tRNA-synth_1_N"/>
</dbReference>
<dbReference type="PANTHER" id="PTHR43697:SF1">
    <property type="entry name" value="SERINE--TRNA LIGASE"/>
    <property type="match status" value="1"/>
</dbReference>
<evidence type="ECO:0000256" key="4">
    <source>
        <dbReference type="ARBA" id="ARBA00022490"/>
    </source>
</evidence>
<name>W7BJI8_9LIST</name>
<dbReference type="GO" id="GO:0006434">
    <property type="term" value="P:seryl-tRNA aminoacylation"/>
    <property type="evidence" value="ECO:0007669"/>
    <property type="project" value="UniProtKB-UniRule"/>
</dbReference>
<protein>
    <recommendedName>
        <fullName evidence="12">Serine--tRNA ligase</fullName>
        <ecNumber evidence="12">6.1.1.11</ecNumber>
    </recommendedName>
    <alternativeName>
        <fullName evidence="12">Seryl-tRNA synthetase</fullName>
        <shortName evidence="12">SerRS</shortName>
    </alternativeName>
    <alternativeName>
        <fullName evidence="12">Seryl-tRNA(Ser/Sec) synthetase</fullName>
    </alternativeName>
</protein>
<dbReference type="SUPFAM" id="SSF46589">
    <property type="entry name" value="tRNA-binding arm"/>
    <property type="match status" value="1"/>
</dbReference>
<dbReference type="InterPro" id="IPR002314">
    <property type="entry name" value="aa-tRNA-synt_IIb"/>
</dbReference>
<dbReference type="STRING" id="1265819.PGRAN_09351"/>
<feature type="binding site" evidence="12">
    <location>
        <begin position="231"/>
        <end position="233"/>
    </location>
    <ligand>
        <name>L-serine</name>
        <dbReference type="ChEBI" id="CHEBI:33384"/>
    </ligand>
</feature>
<dbReference type="GO" id="GO:0016260">
    <property type="term" value="P:selenocysteine biosynthetic process"/>
    <property type="evidence" value="ECO:0007669"/>
    <property type="project" value="UniProtKB-UniRule"/>
</dbReference>
<dbReference type="Proteomes" id="UP000019253">
    <property type="component" value="Unassembled WGS sequence"/>
</dbReference>
<feature type="binding site" evidence="12">
    <location>
        <position position="385"/>
    </location>
    <ligand>
        <name>L-serine</name>
        <dbReference type="ChEBI" id="CHEBI:33384"/>
    </ligand>
</feature>
<dbReference type="GO" id="GO:0005524">
    <property type="term" value="F:ATP binding"/>
    <property type="evidence" value="ECO:0007669"/>
    <property type="project" value="UniProtKB-UniRule"/>
</dbReference>
<evidence type="ECO:0000256" key="9">
    <source>
        <dbReference type="ARBA" id="ARBA00023146"/>
    </source>
</evidence>
<comment type="pathway">
    <text evidence="2 12">Aminoacyl-tRNA biosynthesis; selenocysteinyl-tRNA(Sec) biosynthesis; L-seryl-tRNA(Sec) from L-serine and tRNA(Sec): step 1/1.</text>
</comment>
<organism evidence="17 18">
    <name type="scientific">Listeria grandensis FSL F6-0971</name>
    <dbReference type="NCBI Taxonomy" id="1265819"/>
    <lineage>
        <taxon>Bacteria</taxon>
        <taxon>Bacillati</taxon>
        <taxon>Bacillota</taxon>
        <taxon>Bacilli</taxon>
        <taxon>Bacillales</taxon>
        <taxon>Listeriaceae</taxon>
        <taxon>Listeria</taxon>
    </lineage>
</organism>
<feature type="binding site" evidence="12 13">
    <location>
        <position position="285"/>
    </location>
    <ligand>
        <name>L-serine</name>
        <dbReference type="ChEBI" id="CHEBI:33384"/>
    </ligand>
</feature>
<dbReference type="PIRSF" id="PIRSF001529">
    <property type="entry name" value="Ser-tRNA-synth_IIa"/>
    <property type="match status" value="1"/>
</dbReference>
<evidence type="ECO:0000256" key="10">
    <source>
        <dbReference type="ARBA" id="ARBA00047929"/>
    </source>
</evidence>
<dbReference type="GO" id="GO:0004828">
    <property type="term" value="F:serine-tRNA ligase activity"/>
    <property type="evidence" value="ECO:0007669"/>
    <property type="project" value="UniProtKB-UniRule"/>
</dbReference>
<keyword evidence="15" id="KW-0175">Coiled coil</keyword>
<evidence type="ECO:0000256" key="11">
    <source>
        <dbReference type="ARBA" id="ARBA00048823"/>
    </source>
</evidence>
<dbReference type="Pfam" id="PF02403">
    <property type="entry name" value="Seryl_tRNA_N"/>
    <property type="match status" value="1"/>
</dbReference>
<dbReference type="UniPathway" id="UPA00906">
    <property type="reaction ID" value="UER00895"/>
</dbReference>
<evidence type="ECO:0000256" key="7">
    <source>
        <dbReference type="ARBA" id="ARBA00022840"/>
    </source>
</evidence>
<comment type="domain">
    <text evidence="12">Consists of two distinct domains, a catalytic core and a N-terminal extension that is involved in tRNA binding.</text>
</comment>
<dbReference type="GO" id="GO:0140096">
    <property type="term" value="F:catalytic activity, acting on a protein"/>
    <property type="evidence" value="ECO:0007669"/>
    <property type="project" value="UniProtKB-ARBA"/>
</dbReference>
<evidence type="ECO:0000256" key="3">
    <source>
        <dbReference type="ARBA" id="ARBA00010728"/>
    </source>
</evidence>
<evidence type="ECO:0000256" key="14">
    <source>
        <dbReference type="PIRSR" id="PIRSR001529-2"/>
    </source>
</evidence>
<dbReference type="AlphaFoldDB" id="W7BJI8"/>
<evidence type="ECO:0000313" key="18">
    <source>
        <dbReference type="Proteomes" id="UP000019253"/>
    </source>
</evidence>
<dbReference type="SUPFAM" id="SSF55681">
    <property type="entry name" value="Class II aaRS and biotin synthetases"/>
    <property type="match status" value="1"/>
</dbReference>
<evidence type="ECO:0000256" key="12">
    <source>
        <dbReference type="HAMAP-Rule" id="MF_00176"/>
    </source>
</evidence>
<dbReference type="InterPro" id="IPR010978">
    <property type="entry name" value="tRNA-bd_arm"/>
</dbReference>
<dbReference type="InterPro" id="IPR002317">
    <property type="entry name" value="Ser-tRNA-ligase_type_1"/>
</dbReference>
<dbReference type="EMBL" id="AODD01000012">
    <property type="protein sequence ID" value="EUJ23361.1"/>
    <property type="molecule type" value="Genomic_DNA"/>
</dbReference>
<feature type="binding site" evidence="13">
    <location>
        <position position="262"/>
    </location>
    <ligand>
        <name>L-serine</name>
        <dbReference type="ChEBI" id="CHEBI:33384"/>
    </ligand>
</feature>
<keyword evidence="7 12" id="KW-0067">ATP-binding</keyword>
<dbReference type="PANTHER" id="PTHR43697">
    <property type="entry name" value="SERYL-TRNA SYNTHETASE"/>
    <property type="match status" value="1"/>
</dbReference>
<dbReference type="InterPro" id="IPR033729">
    <property type="entry name" value="SerRS_core"/>
</dbReference>
<keyword evidence="5 12" id="KW-0436">Ligase</keyword>
<evidence type="ECO:0000256" key="8">
    <source>
        <dbReference type="ARBA" id="ARBA00022917"/>
    </source>
</evidence>
<comment type="caution">
    <text evidence="12">Lacks conserved residue(s) required for the propagation of feature annotation.</text>
</comment>
<dbReference type="OrthoDB" id="9804647at2"/>
<evidence type="ECO:0000256" key="6">
    <source>
        <dbReference type="ARBA" id="ARBA00022741"/>
    </source>
</evidence>
<dbReference type="Pfam" id="PF00587">
    <property type="entry name" value="tRNA-synt_2b"/>
    <property type="match status" value="1"/>
</dbReference>
<keyword evidence="4 12" id="KW-0963">Cytoplasm</keyword>
<comment type="caution">
    <text evidence="17">The sequence shown here is derived from an EMBL/GenBank/DDBJ whole genome shotgun (WGS) entry which is preliminary data.</text>
</comment>
<sequence>MLDVKLLREDFEGVKEKLSHRGEDLGEFEKFGALDTRRRTLIIEVETLKSQRNEVSQEIAQLKREKQDADAKIEEMRVVGDRIKTFDIELNEIDEKLRNILMAIPNIPHESTPIGDTEDDNVEVRKWGEVRTFDFEPKAHWDLGTDLGILDFENAAKVAGSRFVFYKKLGARLERALINFMMDLHATEHGYDEMLPPYMVNCDSMTGTGQLPKFEEDAFLIEKEDYFLIPTAEVPVTNYHRDQIMNVDDLPQKYTAYSACFRSEAGSAGRDTRGLIRQHQFNKVEMVQFVKPEDSYAALEALTDNAEDVLRRLELPYRVLSMCTADLGFTAAKKYDIEVWIPSGESYREISSCSNFEAFQARRANIRFRREPGAKPEFVHTLNGSGLAIGRTVAAILENYQLADGSVAIPKALQGYMGGVEVIAAPEK</sequence>
<feature type="binding site" evidence="13">
    <location>
        <position position="231"/>
    </location>
    <ligand>
        <name>L-serine</name>
        <dbReference type="ChEBI" id="CHEBI:33384"/>
    </ligand>
</feature>
<dbReference type="GO" id="GO:0005737">
    <property type="term" value="C:cytoplasm"/>
    <property type="evidence" value="ECO:0007669"/>
    <property type="project" value="UniProtKB-SubCell"/>
</dbReference>
<evidence type="ECO:0000256" key="1">
    <source>
        <dbReference type="ARBA" id="ARBA00004496"/>
    </source>
</evidence>
<reference evidence="17 18" key="1">
    <citation type="journal article" date="2014" name="Int. J. Syst. Evol. Microbiol.">
        <title>Listeria floridensis sp. nov., Listeria aquatica sp. nov., Listeria cornellensis sp. nov., Listeria riparia sp. nov. and Listeria grandensis sp. nov., from agricultural and natural environments.</title>
        <authorList>
            <person name="den Bakker H.C."/>
            <person name="Warchocki S."/>
            <person name="Wright E.M."/>
            <person name="Allred A.F."/>
            <person name="Ahlstrom C."/>
            <person name="Manuel C.S."/>
            <person name="Stasiewicz M.J."/>
            <person name="Burrell A."/>
            <person name="Roof S."/>
            <person name="Strawn L."/>
            <person name="Fortes E.D."/>
            <person name="Nightingale K.K."/>
            <person name="Kephart D."/>
            <person name="Wiedmann M."/>
        </authorList>
    </citation>
    <scope>NUCLEOTIDE SEQUENCE [LARGE SCALE GENOMIC DNA]</scope>
    <source>
        <strain evidence="18">FSL F6-971</strain>
    </source>
</reference>
<feature type="coiled-coil region" evidence="15">
    <location>
        <begin position="38"/>
        <end position="79"/>
    </location>
</feature>
<comment type="function">
    <text evidence="12">Catalyzes the attachment of serine to tRNA(Ser). Is also able to aminoacylate tRNA(Sec) with serine, to form the misacylated tRNA L-seryl-tRNA(Sec), which will be further converted into selenocysteinyl-tRNA(Sec).</text>
</comment>
<dbReference type="Gene3D" id="3.30.930.10">
    <property type="entry name" value="Bira Bifunctional Protein, Domain 2"/>
    <property type="match status" value="1"/>
</dbReference>
<dbReference type="InterPro" id="IPR045864">
    <property type="entry name" value="aa-tRNA-synth_II/BPL/LPL"/>
</dbReference>
<dbReference type="GO" id="GO:0016740">
    <property type="term" value="F:transferase activity"/>
    <property type="evidence" value="ECO:0007669"/>
    <property type="project" value="UniProtKB-ARBA"/>
</dbReference>
<feature type="binding site" evidence="12 14">
    <location>
        <begin position="262"/>
        <end position="264"/>
    </location>
    <ligand>
        <name>ATP</name>
        <dbReference type="ChEBI" id="CHEBI:30616"/>
    </ligand>
</feature>
<comment type="similarity">
    <text evidence="3 12">Belongs to the class-II aminoacyl-tRNA synthetase family. Type-1 seryl-tRNA synthetase subfamily.</text>
</comment>
<dbReference type="InterPro" id="IPR042103">
    <property type="entry name" value="SerRS_1_N_sf"/>
</dbReference>
<evidence type="ECO:0000256" key="15">
    <source>
        <dbReference type="SAM" id="Coils"/>
    </source>
</evidence>
<evidence type="ECO:0000313" key="17">
    <source>
        <dbReference type="EMBL" id="EUJ23361.1"/>
    </source>
</evidence>
<keyword evidence="18" id="KW-1185">Reference proteome</keyword>
<dbReference type="NCBIfam" id="TIGR00414">
    <property type="entry name" value="serS"/>
    <property type="match status" value="1"/>
</dbReference>
<proteinExistence type="inferred from homology"/>
<feature type="binding site" evidence="13">
    <location>
        <position position="383"/>
    </location>
    <ligand>
        <name>L-serine</name>
        <dbReference type="ChEBI" id="CHEBI:33384"/>
    </ligand>
</feature>
<evidence type="ECO:0000256" key="5">
    <source>
        <dbReference type="ARBA" id="ARBA00022598"/>
    </source>
</evidence>
<evidence type="ECO:0000256" key="13">
    <source>
        <dbReference type="PIRSR" id="PIRSR001529-1"/>
    </source>
</evidence>
<comment type="catalytic activity">
    <reaction evidence="11 12">
        <text>tRNA(Ser) + L-serine + ATP = L-seryl-tRNA(Ser) + AMP + diphosphate + H(+)</text>
        <dbReference type="Rhea" id="RHEA:12292"/>
        <dbReference type="Rhea" id="RHEA-COMP:9669"/>
        <dbReference type="Rhea" id="RHEA-COMP:9703"/>
        <dbReference type="ChEBI" id="CHEBI:15378"/>
        <dbReference type="ChEBI" id="CHEBI:30616"/>
        <dbReference type="ChEBI" id="CHEBI:33019"/>
        <dbReference type="ChEBI" id="CHEBI:33384"/>
        <dbReference type="ChEBI" id="CHEBI:78442"/>
        <dbReference type="ChEBI" id="CHEBI:78533"/>
        <dbReference type="ChEBI" id="CHEBI:456215"/>
        <dbReference type="EC" id="6.1.1.11"/>
    </reaction>
</comment>
<comment type="subunit">
    <text evidence="12">Homodimer. The tRNA molecule binds across the dimer.</text>
</comment>
<keyword evidence="9 12" id="KW-0030">Aminoacyl-tRNA synthetase</keyword>
<keyword evidence="6 12" id="KW-0547">Nucleotide-binding</keyword>
<dbReference type="CDD" id="cd00770">
    <property type="entry name" value="SerRS_core"/>
    <property type="match status" value="1"/>
</dbReference>
<evidence type="ECO:0000259" key="16">
    <source>
        <dbReference type="PROSITE" id="PS50862"/>
    </source>
</evidence>
<dbReference type="EC" id="6.1.1.11" evidence="12"/>
<dbReference type="Gene3D" id="1.10.287.40">
    <property type="entry name" value="Serine-tRNA synthetase, tRNA binding domain"/>
    <property type="match status" value="1"/>
</dbReference>
<keyword evidence="8 12" id="KW-0648">Protein biosynthesis</keyword>
<dbReference type="InterPro" id="IPR006195">
    <property type="entry name" value="aa-tRNA-synth_II"/>
</dbReference>